<dbReference type="InterPro" id="IPR009080">
    <property type="entry name" value="tRNAsynth_Ia_anticodon-bd"/>
</dbReference>
<dbReference type="SUPFAM" id="SSF50677">
    <property type="entry name" value="ValRS/IleRS/LeuRS editing domain"/>
    <property type="match status" value="1"/>
</dbReference>
<dbReference type="NCBIfam" id="TIGR00396">
    <property type="entry name" value="leuS_bact"/>
    <property type="match status" value="1"/>
</dbReference>
<dbReference type="InterPro" id="IPR002302">
    <property type="entry name" value="Leu-tRNA-ligase"/>
</dbReference>
<dbReference type="GO" id="GO:0005829">
    <property type="term" value="C:cytosol"/>
    <property type="evidence" value="ECO:0007669"/>
    <property type="project" value="TreeGrafter"/>
</dbReference>
<dbReference type="CDD" id="cd07958">
    <property type="entry name" value="Anticodon_Ia_Leu_BEm"/>
    <property type="match status" value="1"/>
</dbReference>
<dbReference type="InterPro" id="IPR013155">
    <property type="entry name" value="M/V/L/I-tRNA-synth_anticd-bd"/>
</dbReference>
<dbReference type="Gene3D" id="3.40.50.620">
    <property type="entry name" value="HUPs"/>
    <property type="match status" value="2"/>
</dbReference>
<comment type="similarity">
    <text evidence="2">Belongs to the class-I aminoacyl-tRNA synthetase family.</text>
</comment>
<dbReference type="GO" id="GO:0002161">
    <property type="term" value="F:aminoacyl-tRNA deacylase activity"/>
    <property type="evidence" value="ECO:0007669"/>
    <property type="project" value="InterPro"/>
</dbReference>
<evidence type="ECO:0000313" key="15">
    <source>
        <dbReference type="EMBL" id="VAX35182.1"/>
    </source>
</evidence>
<dbReference type="FunFam" id="1.10.730.10:FF:000011">
    <property type="entry name" value="Leucine--tRNA ligase chloroplastic/mitochondrial"/>
    <property type="match status" value="1"/>
</dbReference>
<keyword evidence="5" id="KW-0547">Nucleotide-binding</keyword>
<evidence type="ECO:0000256" key="8">
    <source>
        <dbReference type="ARBA" id="ARBA00023146"/>
    </source>
</evidence>
<dbReference type="InterPro" id="IPR025709">
    <property type="entry name" value="Leu_tRNA-synth_edit"/>
</dbReference>
<dbReference type="AlphaFoldDB" id="A0A3B1D372"/>
<evidence type="ECO:0000256" key="6">
    <source>
        <dbReference type="ARBA" id="ARBA00022840"/>
    </source>
</evidence>
<comment type="subcellular location">
    <subcellularLocation>
        <location evidence="1">Mitochondrion matrix</location>
    </subcellularLocation>
</comment>
<dbReference type="Pfam" id="PF00133">
    <property type="entry name" value="tRNA-synt_1"/>
    <property type="match status" value="1"/>
</dbReference>
<dbReference type="InterPro" id="IPR015413">
    <property type="entry name" value="Methionyl/Leucyl_tRNA_Synth"/>
</dbReference>
<dbReference type="PANTHER" id="PTHR43740:SF2">
    <property type="entry name" value="LEUCINE--TRNA LIGASE, MITOCHONDRIAL"/>
    <property type="match status" value="1"/>
</dbReference>
<sequence>MPYTTHDIHRIEEKWQKFWNDSKTFKAAVSDKPKYYVLEMFPYPSGKIHMGHVRNYTIADCVARFKMAQGFNVLHPMGYDAFGQPAENAAIKRNVDPGEWTYSCIDQMRTNLKQMGFSYDWDRELATCDAKYYKWNQWIFLKMVEQGLAYKKASPVNWCPSCETTLANEEVIGEACWRCKSEVVQKDLDQWYLKITDYNEPLLEDLQKLDHWPERVKTMQANWIGKSYGVEIYFKEKQSAKHINVFTTRPDTIFGATYVVLAPEHPMVEDLIKGAKNEEAIRTFMAKAANESKSQRMSGDKQKEGIFTGAYAINPVNNEEIPIWIADYVLMGYGTGAIMAVPTHDQRDFLFAKEQNLPMKVVIQDEKNPDATVESMTEAFVGDGVLVGSAQFDGLNNREAIRKIGAWMEAEGSGKMTTHWRLRDWLISRQRYWGTPIPFIYCEDCGTVPVPEDQLPVKLPKNIKITGEGGSPLGHCKDFVNVDCPKCYKPARRETDTMATFFDSSWYYLRYCSAKDEGQVFDKKEAEYWMPVDQYIGGIEHAILHLLYSRFFTKFLKDVGLVNIDEPFTRLLTQGMVLKDGEVMSKSRGNTVDPDAVIAKYGADALRLCTLFAAPPEDQLEWNDNAVDGAWKFLNRIWNVVELRCSHVEDLVNREDMDKQDKDFIRQQHGAIKKVTEDMEAHKFNTAISSLMILMNAVDKYKFDSSDVKKQALLNHVMQSIIQLMAPLTPHISEELWQMMGCGEQGVIKAGWPKHDEAALKQDSIQIIAQVNGKVRGRFEIPVQSSEEQVKEIVLADDKIKSFMQDKPVRRFIYVPGKLANIVV</sequence>
<dbReference type="InterPro" id="IPR014729">
    <property type="entry name" value="Rossmann-like_a/b/a_fold"/>
</dbReference>
<feature type="domain" description="Methionyl/Leucyl tRNA synthetase" evidence="13">
    <location>
        <begin position="37"/>
        <end position="184"/>
    </location>
</feature>
<keyword evidence="8 15" id="KW-0030">Aminoacyl-tRNA synthetase</keyword>
<dbReference type="EC" id="6.1.1.4" evidence="3"/>
<evidence type="ECO:0000256" key="4">
    <source>
        <dbReference type="ARBA" id="ARBA00022598"/>
    </source>
</evidence>
<keyword evidence="7" id="KW-0648">Protein biosynthesis</keyword>
<evidence type="ECO:0000256" key="10">
    <source>
        <dbReference type="ARBA" id="ARBA00047469"/>
    </source>
</evidence>
<dbReference type="InterPro" id="IPR009008">
    <property type="entry name" value="Val/Leu/Ile-tRNA-synth_edit"/>
</dbReference>
<evidence type="ECO:0000256" key="9">
    <source>
        <dbReference type="ARBA" id="ARBA00030520"/>
    </source>
</evidence>
<evidence type="ECO:0000256" key="7">
    <source>
        <dbReference type="ARBA" id="ARBA00022917"/>
    </source>
</evidence>
<dbReference type="PRINTS" id="PR00985">
    <property type="entry name" value="TRNASYNTHLEU"/>
</dbReference>
<dbReference type="PROSITE" id="PS00178">
    <property type="entry name" value="AA_TRNA_LIGASE_I"/>
    <property type="match status" value="1"/>
</dbReference>
<dbReference type="HAMAP" id="MF_00049_B">
    <property type="entry name" value="Leu_tRNA_synth_B"/>
    <property type="match status" value="1"/>
</dbReference>
<dbReference type="GO" id="GO:0005759">
    <property type="term" value="C:mitochondrial matrix"/>
    <property type="evidence" value="ECO:0007669"/>
    <property type="project" value="UniProtKB-SubCell"/>
</dbReference>
<proteinExistence type="inferred from homology"/>
<evidence type="ECO:0000256" key="2">
    <source>
        <dbReference type="ARBA" id="ARBA00005594"/>
    </source>
</evidence>
<evidence type="ECO:0000259" key="13">
    <source>
        <dbReference type="Pfam" id="PF09334"/>
    </source>
</evidence>
<organism evidence="15">
    <name type="scientific">hydrothermal vent metagenome</name>
    <dbReference type="NCBI Taxonomy" id="652676"/>
    <lineage>
        <taxon>unclassified sequences</taxon>
        <taxon>metagenomes</taxon>
        <taxon>ecological metagenomes</taxon>
    </lineage>
</organism>
<dbReference type="Pfam" id="PF13603">
    <property type="entry name" value="tRNA-synt_1_2"/>
    <property type="match status" value="1"/>
</dbReference>
<dbReference type="FunFam" id="3.40.50.620:FF:000003">
    <property type="entry name" value="Leucine--tRNA ligase"/>
    <property type="match status" value="1"/>
</dbReference>
<keyword evidence="6" id="KW-0067">ATP-binding</keyword>
<dbReference type="GO" id="GO:0005524">
    <property type="term" value="F:ATP binding"/>
    <property type="evidence" value="ECO:0007669"/>
    <property type="project" value="UniProtKB-KW"/>
</dbReference>
<feature type="domain" description="Aminoacyl-tRNA synthetase class Ia" evidence="11">
    <location>
        <begin position="422"/>
        <end position="618"/>
    </location>
</feature>
<evidence type="ECO:0000259" key="11">
    <source>
        <dbReference type="Pfam" id="PF00133"/>
    </source>
</evidence>
<evidence type="ECO:0000259" key="14">
    <source>
        <dbReference type="Pfam" id="PF13603"/>
    </source>
</evidence>
<dbReference type="PANTHER" id="PTHR43740">
    <property type="entry name" value="LEUCYL-TRNA SYNTHETASE"/>
    <property type="match status" value="1"/>
</dbReference>
<dbReference type="FunFam" id="3.40.50.620:FF:000100">
    <property type="entry name" value="probable leucine--tRNA ligase, mitochondrial"/>
    <property type="match status" value="1"/>
</dbReference>
<dbReference type="SUPFAM" id="SSF52374">
    <property type="entry name" value="Nucleotidylyl transferase"/>
    <property type="match status" value="1"/>
</dbReference>
<evidence type="ECO:0000256" key="5">
    <source>
        <dbReference type="ARBA" id="ARBA00022741"/>
    </source>
</evidence>
<reference evidence="15" key="1">
    <citation type="submission" date="2018-06" db="EMBL/GenBank/DDBJ databases">
        <authorList>
            <person name="Zhirakovskaya E."/>
        </authorList>
    </citation>
    <scope>NUCLEOTIDE SEQUENCE</scope>
</reference>
<protein>
    <recommendedName>
        <fullName evidence="3">leucine--tRNA ligase</fullName>
        <ecNumber evidence="3">6.1.1.4</ecNumber>
    </recommendedName>
    <alternativeName>
        <fullName evidence="9">Leucyl-tRNA synthetase</fullName>
    </alternativeName>
</protein>
<feature type="domain" description="Methionyl/Valyl/Leucyl/Isoleucyl-tRNA synthetase anticodon-binding" evidence="12">
    <location>
        <begin position="661"/>
        <end position="786"/>
    </location>
</feature>
<dbReference type="EMBL" id="UOGJ01000035">
    <property type="protein sequence ID" value="VAX35182.1"/>
    <property type="molecule type" value="Genomic_DNA"/>
</dbReference>
<evidence type="ECO:0000256" key="1">
    <source>
        <dbReference type="ARBA" id="ARBA00004305"/>
    </source>
</evidence>
<keyword evidence="4 15" id="KW-0436">Ligase</keyword>
<dbReference type="InterPro" id="IPR001412">
    <property type="entry name" value="aa-tRNA-synth_I_CS"/>
</dbReference>
<dbReference type="Gene3D" id="1.10.730.10">
    <property type="entry name" value="Isoleucyl-tRNA Synthetase, Domain 1"/>
    <property type="match status" value="1"/>
</dbReference>
<dbReference type="Gene3D" id="3.10.20.590">
    <property type="match status" value="1"/>
</dbReference>
<accession>A0A3B1D372</accession>
<gene>
    <name evidence="15" type="ORF">MNBD_UNCLBAC01-948</name>
</gene>
<evidence type="ECO:0000256" key="3">
    <source>
        <dbReference type="ARBA" id="ARBA00013164"/>
    </source>
</evidence>
<dbReference type="GO" id="GO:0006429">
    <property type="term" value="P:leucyl-tRNA aminoacylation"/>
    <property type="evidence" value="ECO:0007669"/>
    <property type="project" value="InterPro"/>
</dbReference>
<evidence type="ECO:0000259" key="12">
    <source>
        <dbReference type="Pfam" id="PF08264"/>
    </source>
</evidence>
<name>A0A3B1D372_9ZZZZ</name>
<feature type="domain" description="Leucyl-tRNA synthetase editing" evidence="14">
    <location>
        <begin position="222"/>
        <end position="408"/>
    </location>
</feature>
<dbReference type="GO" id="GO:0004823">
    <property type="term" value="F:leucine-tRNA ligase activity"/>
    <property type="evidence" value="ECO:0007669"/>
    <property type="project" value="UniProtKB-EC"/>
</dbReference>
<dbReference type="SUPFAM" id="SSF47323">
    <property type="entry name" value="Anticodon-binding domain of a subclass of class I aminoacyl-tRNA synthetases"/>
    <property type="match status" value="1"/>
</dbReference>
<comment type="catalytic activity">
    <reaction evidence="10">
        <text>tRNA(Leu) + L-leucine + ATP = L-leucyl-tRNA(Leu) + AMP + diphosphate</text>
        <dbReference type="Rhea" id="RHEA:11688"/>
        <dbReference type="Rhea" id="RHEA-COMP:9613"/>
        <dbReference type="Rhea" id="RHEA-COMP:9622"/>
        <dbReference type="ChEBI" id="CHEBI:30616"/>
        <dbReference type="ChEBI" id="CHEBI:33019"/>
        <dbReference type="ChEBI" id="CHEBI:57427"/>
        <dbReference type="ChEBI" id="CHEBI:78442"/>
        <dbReference type="ChEBI" id="CHEBI:78494"/>
        <dbReference type="ChEBI" id="CHEBI:456215"/>
        <dbReference type="EC" id="6.1.1.4"/>
    </reaction>
</comment>
<dbReference type="Pfam" id="PF08264">
    <property type="entry name" value="Anticodon_1"/>
    <property type="match status" value="1"/>
</dbReference>
<dbReference type="Pfam" id="PF09334">
    <property type="entry name" value="tRNA-synt_1g"/>
    <property type="match status" value="1"/>
</dbReference>
<dbReference type="CDD" id="cd00812">
    <property type="entry name" value="LeuRS_core"/>
    <property type="match status" value="1"/>
</dbReference>
<dbReference type="InterPro" id="IPR002300">
    <property type="entry name" value="aa-tRNA-synth_Ia"/>
</dbReference>